<name>A0A426Y544_ENSVE</name>
<reference evidence="2 3" key="1">
    <citation type="journal article" date="2014" name="Agronomy (Basel)">
        <title>A Draft Genome Sequence for Ensete ventricosum, the Drought-Tolerant Tree Against Hunger.</title>
        <authorList>
            <person name="Harrison J."/>
            <person name="Moore K.A."/>
            <person name="Paszkiewicz K."/>
            <person name="Jones T."/>
            <person name="Grant M."/>
            <person name="Ambacheew D."/>
            <person name="Muzemil S."/>
            <person name="Studholme D.J."/>
        </authorList>
    </citation>
    <scope>NUCLEOTIDE SEQUENCE [LARGE SCALE GENOMIC DNA]</scope>
</reference>
<evidence type="ECO:0000313" key="3">
    <source>
        <dbReference type="Proteomes" id="UP000287651"/>
    </source>
</evidence>
<sequence>MARPTTWATDHGHTPCRGGRPRPAPLQGRSATAKALYRGRHLQKAAARDTLVRGDQPVRANRQRPIGAAAPTARVAAPW</sequence>
<evidence type="ECO:0000256" key="1">
    <source>
        <dbReference type="SAM" id="MobiDB-lite"/>
    </source>
</evidence>
<feature type="region of interest" description="Disordered" evidence="1">
    <location>
        <begin position="1"/>
        <end position="32"/>
    </location>
</feature>
<feature type="compositionally biased region" description="Low complexity" evidence="1">
    <location>
        <begin position="68"/>
        <end position="79"/>
    </location>
</feature>
<comment type="caution">
    <text evidence="2">The sequence shown here is derived from an EMBL/GenBank/DDBJ whole genome shotgun (WGS) entry which is preliminary data.</text>
</comment>
<dbReference type="EMBL" id="AMZH03014878">
    <property type="protein sequence ID" value="RRT46899.1"/>
    <property type="molecule type" value="Genomic_DNA"/>
</dbReference>
<proteinExistence type="predicted"/>
<evidence type="ECO:0000313" key="2">
    <source>
        <dbReference type="EMBL" id="RRT46899.1"/>
    </source>
</evidence>
<feature type="region of interest" description="Disordered" evidence="1">
    <location>
        <begin position="50"/>
        <end position="79"/>
    </location>
</feature>
<dbReference type="Proteomes" id="UP000287651">
    <property type="component" value="Unassembled WGS sequence"/>
</dbReference>
<accession>A0A426Y544</accession>
<dbReference type="AlphaFoldDB" id="A0A426Y544"/>
<protein>
    <submittedName>
        <fullName evidence="2">Uncharacterized protein</fullName>
    </submittedName>
</protein>
<gene>
    <name evidence="2" type="ORF">B296_00046051</name>
</gene>
<organism evidence="2 3">
    <name type="scientific">Ensete ventricosum</name>
    <name type="common">Abyssinian banana</name>
    <name type="synonym">Musa ensete</name>
    <dbReference type="NCBI Taxonomy" id="4639"/>
    <lineage>
        <taxon>Eukaryota</taxon>
        <taxon>Viridiplantae</taxon>
        <taxon>Streptophyta</taxon>
        <taxon>Embryophyta</taxon>
        <taxon>Tracheophyta</taxon>
        <taxon>Spermatophyta</taxon>
        <taxon>Magnoliopsida</taxon>
        <taxon>Liliopsida</taxon>
        <taxon>Zingiberales</taxon>
        <taxon>Musaceae</taxon>
        <taxon>Ensete</taxon>
    </lineage>
</organism>